<dbReference type="AlphaFoldDB" id="A0A5C6M0Z3"/>
<comment type="caution">
    <text evidence="1">The sequence shown here is derived from an EMBL/GenBank/DDBJ whole genome shotgun (WGS) entry which is preliminary data.</text>
</comment>
<reference evidence="1 2" key="1">
    <citation type="submission" date="2019-08" db="EMBL/GenBank/DDBJ databases">
        <title>100 year-old enigma solved: identification of Planctomyces bekefii, the type genus and species of the phylum Planctomycetes.</title>
        <authorList>
            <person name="Svetlana D.N."/>
            <person name="Overmann J."/>
        </authorList>
    </citation>
    <scope>NUCLEOTIDE SEQUENCE [LARGE SCALE GENOMIC DNA]</scope>
    <source>
        <strain evidence="1">Phe10_nw2017</strain>
    </source>
</reference>
<dbReference type="Proteomes" id="UP000321083">
    <property type="component" value="Unassembled WGS sequence"/>
</dbReference>
<proteinExistence type="predicted"/>
<gene>
    <name evidence="1" type="ORF">E3A20_24640</name>
</gene>
<name>A0A5C6M0Z3_9PLAN</name>
<organism evidence="1 2">
    <name type="scientific">Planctomyces bekefii</name>
    <dbReference type="NCBI Taxonomy" id="1653850"/>
    <lineage>
        <taxon>Bacteria</taxon>
        <taxon>Pseudomonadati</taxon>
        <taxon>Planctomycetota</taxon>
        <taxon>Planctomycetia</taxon>
        <taxon>Planctomycetales</taxon>
        <taxon>Planctomycetaceae</taxon>
        <taxon>Planctomyces</taxon>
    </lineage>
</organism>
<dbReference type="EMBL" id="SRHE01000683">
    <property type="protein sequence ID" value="TWW08410.1"/>
    <property type="molecule type" value="Genomic_DNA"/>
</dbReference>
<feature type="non-terminal residue" evidence="1">
    <location>
        <position position="1"/>
    </location>
</feature>
<evidence type="ECO:0000313" key="2">
    <source>
        <dbReference type="Proteomes" id="UP000321083"/>
    </source>
</evidence>
<protein>
    <submittedName>
        <fullName evidence="1">Uncharacterized protein</fullName>
    </submittedName>
</protein>
<sequence length="50" mass="5000">GGDDGQLAAGLLQGSLQRVGSLQSELQAAAGVDYGQNVSTFHSCGCCLLC</sequence>
<reference evidence="1 2" key="2">
    <citation type="submission" date="2019-08" db="EMBL/GenBank/DDBJ databases">
        <authorList>
            <person name="Henke P."/>
        </authorList>
    </citation>
    <scope>NUCLEOTIDE SEQUENCE [LARGE SCALE GENOMIC DNA]</scope>
    <source>
        <strain evidence="1">Phe10_nw2017</strain>
    </source>
</reference>
<keyword evidence="2" id="KW-1185">Reference proteome</keyword>
<evidence type="ECO:0000313" key="1">
    <source>
        <dbReference type="EMBL" id="TWW08410.1"/>
    </source>
</evidence>
<accession>A0A5C6M0Z3</accession>